<dbReference type="EMBL" id="CP009111">
    <property type="protein sequence ID" value="ANS28691.1"/>
    <property type="molecule type" value="Genomic_DNA"/>
</dbReference>
<dbReference type="Pfam" id="PF13340">
    <property type="entry name" value="DUF4096"/>
    <property type="match status" value="1"/>
</dbReference>
<name>A0A1B1K7Y8_RHOOP</name>
<evidence type="ECO:0000259" key="2">
    <source>
        <dbReference type="Pfam" id="PF13340"/>
    </source>
</evidence>
<dbReference type="AlphaFoldDB" id="A0A1B1K7Y8"/>
<proteinExistence type="predicted"/>
<feature type="region of interest" description="Disordered" evidence="1">
    <location>
        <begin position="90"/>
        <end position="114"/>
    </location>
</feature>
<protein>
    <recommendedName>
        <fullName evidence="2">Insertion element IS402-like domain-containing protein</fullName>
    </recommendedName>
</protein>
<gene>
    <name evidence="3" type="ORF">R1CP_20055</name>
</gene>
<dbReference type="Proteomes" id="UP000186108">
    <property type="component" value="Chromosome"/>
</dbReference>
<dbReference type="RefSeq" id="WP_196775161.1">
    <property type="nucleotide sequence ID" value="NZ_CP009111.1"/>
</dbReference>
<accession>A0A1B1K7Y8</accession>
<sequence>MESLEHKPLLTDAQWTALEPLLPSSHGTAGRNFANNRVVVEGMLYRLRTGVPWRALPAQFGLWKTVWKRHRRYIEDGTWERILAIVGTPAPPGAVVTPSTNPVPTPHPVPHRPR</sequence>
<reference evidence="3 4" key="1">
    <citation type="submission" date="2014-07" db="EMBL/GenBank/DDBJ databases">
        <authorList>
            <person name="Zhang J.E."/>
            <person name="Yang H."/>
            <person name="Guo J."/>
            <person name="Deng Z."/>
            <person name="Luo H."/>
            <person name="Luo M."/>
            <person name="Zhao B."/>
        </authorList>
    </citation>
    <scope>NUCLEOTIDE SEQUENCE [LARGE SCALE GENOMIC DNA]</scope>
    <source>
        <strain evidence="3 4">1CP</strain>
    </source>
</reference>
<dbReference type="PANTHER" id="PTHR46637">
    <property type="entry name" value="TIS1421-TRANSPOSASE PROTEIN A"/>
    <property type="match status" value="1"/>
</dbReference>
<evidence type="ECO:0000313" key="4">
    <source>
        <dbReference type="Proteomes" id="UP000186108"/>
    </source>
</evidence>
<dbReference type="InterPro" id="IPR025161">
    <property type="entry name" value="IS402-like_dom"/>
</dbReference>
<organism evidence="3 4">
    <name type="scientific">Rhodococcus opacus</name>
    <name type="common">Nocardia opaca</name>
    <dbReference type="NCBI Taxonomy" id="37919"/>
    <lineage>
        <taxon>Bacteria</taxon>
        <taxon>Bacillati</taxon>
        <taxon>Actinomycetota</taxon>
        <taxon>Actinomycetes</taxon>
        <taxon>Mycobacteriales</taxon>
        <taxon>Nocardiaceae</taxon>
        <taxon>Rhodococcus</taxon>
    </lineage>
</organism>
<evidence type="ECO:0000256" key="1">
    <source>
        <dbReference type="SAM" id="MobiDB-lite"/>
    </source>
</evidence>
<dbReference type="InterPro" id="IPR052909">
    <property type="entry name" value="Transposase_6_like"/>
</dbReference>
<dbReference type="PATRIC" id="fig|37919.13.peg.4203"/>
<evidence type="ECO:0000313" key="3">
    <source>
        <dbReference type="EMBL" id="ANS28691.1"/>
    </source>
</evidence>
<dbReference type="PANTHER" id="PTHR46637:SF1">
    <property type="entry name" value="BLL5188 PROTEIN"/>
    <property type="match status" value="1"/>
</dbReference>
<feature type="domain" description="Insertion element IS402-like" evidence="2">
    <location>
        <begin position="10"/>
        <end position="82"/>
    </location>
</feature>